<dbReference type="Proteomes" id="UP000050342">
    <property type="component" value="Unassembled WGS sequence"/>
</dbReference>
<dbReference type="SUPFAM" id="SSF51905">
    <property type="entry name" value="FAD/NAD(P)-binding domain"/>
    <property type="match status" value="1"/>
</dbReference>
<dbReference type="PROSITE" id="PS00624">
    <property type="entry name" value="GMC_OXRED_2"/>
    <property type="match status" value="1"/>
</dbReference>
<evidence type="ECO:0000256" key="1">
    <source>
        <dbReference type="ARBA" id="ARBA00001974"/>
    </source>
</evidence>
<proteinExistence type="inferred from homology"/>
<comment type="similarity">
    <text evidence="2">Belongs to the GMC oxidoreductase family.</text>
</comment>
<evidence type="ECO:0000259" key="6">
    <source>
        <dbReference type="PROSITE" id="PS00624"/>
    </source>
</evidence>
<sequence>MVYIRGHREDYNQWAQLGCVGWSWPEVLPYFIRAENNSTWNTALHGTEGPLPVANLKTVNPASIKFVEAARHAGFRVTEDFNGEHQDGVGFYQVFQKDGQRFSAYQAYSQYLTTQNVTVLTHSITQRLIVKNGTVTGVEVQGQDGTQHFFADKEVILCAGAIGTPHLLMCSGIGPAAVLQRAGVPLIHDSPHVGQNLQDHIDYVRCVKVTGTELLGVSFKGTHRLLKEFKAYRSMRDGMFSSNGAECGGFLKTAPSLAQPDIQMHFVIAMMDNHGRTPHYGHGYSCHTCLLKPLSRGHVSITHADIKKRPLINIGLLSNSHDTERLIRGIHMMNTILSQPPLLALNGKPLRPLPINDAEWESELRRHAQSAYHPVGTCAMGRVVTPALNYIGLQGLRIADASIMPTIISGNTQAACAMIGEKAADLIIADHYSSSYSRCTS</sequence>
<keyword evidence="8" id="KW-1185">Reference proteome</keyword>
<dbReference type="PANTHER" id="PTHR11552:SF147">
    <property type="entry name" value="CHOLINE DEHYDROGENASE, MITOCHONDRIAL"/>
    <property type="match status" value="1"/>
</dbReference>
<dbReference type="Pfam" id="PF05199">
    <property type="entry name" value="GMC_oxred_C"/>
    <property type="match status" value="1"/>
</dbReference>
<comment type="caution">
    <text evidence="7">The sequence shown here is derived from an EMBL/GenBank/DDBJ whole genome shotgun (WGS) entry which is preliminary data.</text>
</comment>
<dbReference type="EMBL" id="LLWH01000212">
    <property type="protein sequence ID" value="KQB52010.1"/>
    <property type="molecule type" value="Genomic_DNA"/>
</dbReference>
<evidence type="ECO:0000313" key="8">
    <source>
        <dbReference type="Proteomes" id="UP000050342"/>
    </source>
</evidence>
<evidence type="ECO:0000256" key="3">
    <source>
        <dbReference type="ARBA" id="ARBA00022630"/>
    </source>
</evidence>
<keyword evidence="5" id="KW-0560">Oxidoreductase</keyword>
<protein>
    <recommendedName>
        <fullName evidence="6">Glucose-methanol-choline oxidoreductase N-terminal domain-containing protein</fullName>
    </recommendedName>
</protein>
<organism evidence="7 8">
    <name type="scientific">Pseudomonas endophytica</name>
    <dbReference type="NCBI Taxonomy" id="1563157"/>
    <lineage>
        <taxon>Bacteria</taxon>
        <taxon>Pseudomonadati</taxon>
        <taxon>Pseudomonadota</taxon>
        <taxon>Gammaproteobacteria</taxon>
        <taxon>Pseudomonadales</taxon>
        <taxon>Pseudomonadaceae</taxon>
        <taxon>Pseudomonas</taxon>
    </lineage>
</organism>
<keyword evidence="4" id="KW-0274">FAD</keyword>
<dbReference type="Gene3D" id="3.30.560.10">
    <property type="entry name" value="Glucose Oxidase, domain 3"/>
    <property type="match status" value="1"/>
</dbReference>
<evidence type="ECO:0000256" key="5">
    <source>
        <dbReference type="ARBA" id="ARBA00023002"/>
    </source>
</evidence>
<evidence type="ECO:0000313" key="7">
    <source>
        <dbReference type="EMBL" id="KQB52010.1"/>
    </source>
</evidence>
<dbReference type="SUPFAM" id="SSF54373">
    <property type="entry name" value="FAD-linked reductases, C-terminal domain"/>
    <property type="match status" value="1"/>
</dbReference>
<reference evidence="7 8" key="1">
    <citation type="submission" date="2015-10" db="EMBL/GenBank/DDBJ databases">
        <title>Pseudomonas helleri sp. nov. and Pseudomonas weihenstephanensis sp. nov., isolated from raw cows milk.</title>
        <authorList>
            <person name="Von Neubeck M."/>
            <person name="Huptas C."/>
            <person name="Wenning M."/>
            <person name="Scherer S."/>
        </authorList>
    </citation>
    <scope>NUCLEOTIDE SEQUENCE [LARGE SCALE GENOMIC DNA]</scope>
    <source>
        <strain evidence="7 8">BSTT44</strain>
    </source>
</reference>
<dbReference type="InterPro" id="IPR000172">
    <property type="entry name" value="GMC_OxRdtase_N"/>
</dbReference>
<name>A0A0Q0X4F2_9PSED</name>
<dbReference type="InterPro" id="IPR036188">
    <property type="entry name" value="FAD/NAD-bd_sf"/>
</dbReference>
<dbReference type="GO" id="GO:0016614">
    <property type="term" value="F:oxidoreductase activity, acting on CH-OH group of donors"/>
    <property type="evidence" value="ECO:0007669"/>
    <property type="project" value="InterPro"/>
</dbReference>
<dbReference type="InterPro" id="IPR007867">
    <property type="entry name" value="GMC_OxRtase_C"/>
</dbReference>
<keyword evidence="3" id="KW-0285">Flavoprotein</keyword>
<gene>
    <name evidence="7" type="ORF">AQS70_15995</name>
</gene>
<dbReference type="InterPro" id="IPR012132">
    <property type="entry name" value="GMC_OxRdtase"/>
</dbReference>
<dbReference type="STRING" id="1563157.AQS70_15995"/>
<evidence type="ECO:0000256" key="2">
    <source>
        <dbReference type="ARBA" id="ARBA00010790"/>
    </source>
</evidence>
<dbReference type="PANTHER" id="PTHR11552">
    <property type="entry name" value="GLUCOSE-METHANOL-CHOLINE GMC OXIDOREDUCTASE"/>
    <property type="match status" value="1"/>
</dbReference>
<accession>A0A0Q0X4F2</accession>
<dbReference type="PIRSF" id="PIRSF000137">
    <property type="entry name" value="Alcohol_oxidase"/>
    <property type="match status" value="1"/>
</dbReference>
<feature type="domain" description="Glucose-methanol-choline oxidoreductase N-terminal" evidence="6">
    <location>
        <begin position="160"/>
        <end position="174"/>
    </location>
</feature>
<dbReference type="Gene3D" id="3.50.50.60">
    <property type="entry name" value="FAD/NAD(P)-binding domain"/>
    <property type="match status" value="1"/>
</dbReference>
<evidence type="ECO:0000256" key="4">
    <source>
        <dbReference type="ARBA" id="ARBA00022827"/>
    </source>
</evidence>
<comment type="cofactor">
    <cofactor evidence="1">
        <name>FAD</name>
        <dbReference type="ChEBI" id="CHEBI:57692"/>
    </cofactor>
</comment>
<dbReference type="AlphaFoldDB" id="A0A0Q0X4F2"/>
<dbReference type="Pfam" id="PF00732">
    <property type="entry name" value="GMC_oxred_N"/>
    <property type="match status" value="1"/>
</dbReference>
<dbReference type="GO" id="GO:0050660">
    <property type="term" value="F:flavin adenine dinucleotide binding"/>
    <property type="evidence" value="ECO:0007669"/>
    <property type="project" value="InterPro"/>
</dbReference>